<evidence type="ECO:0000256" key="3">
    <source>
        <dbReference type="ARBA" id="ARBA00023163"/>
    </source>
</evidence>
<dbReference type="EMBL" id="CP159279">
    <property type="protein sequence ID" value="XCH11002.1"/>
    <property type="molecule type" value="Genomic_DNA"/>
</dbReference>
<keyword evidence="1" id="KW-0805">Transcription regulation</keyword>
<dbReference type="InterPro" id="IPR011990">
    <property type="entry name" value="TPR-like_helical_dom_sf"/>
</dbReference>
<reference evidence="5" key="1">
    <citation type="submission" date="2024-06" db="EMBL/GenBank/DDBJ databases">
        <title>Biodegradation of dimethachlon by Arthrobacter sp. K5: mechanistic insights and ecological implications.</title>
        <authorList>
            <person name="Hu S."/>
            <person name="Lu P."/>
        </authorList>
    </citation>
    <scope>NUCLEOTIDE SEQUENCE</scope>
    <source>
        <strain evidence="5">K5</strain>
    </source>
</reference>
<dbReference type="SUPFAM" id="SSF48452">
    <property type="entry name" value="TPR-like"/>
    <property type="match status" value="2"/>
</dbReference>
<keyword evidence="2" id="KW-0238">DNA-binding</keyword>
<dbReference type="SMART" id="SM00421">
    <property type="entry name" value="HTH_LUXR"/>
    <property type="match status" value="1"/>
</dbReference>
<evidence type="ECO:0000313" key="5">
    <source>
        <dbReference type="EMBL" id="XCH11002.1"/>
    </source>
</evidence>
<dbReference type="PANTHER" id="PTHR44688">
    <property type="entry name" value="DNA-BINDING TRANSCRIPTIONAL ACTIVATOR DEVR_DOSR"/>
    <property type="match status" value="1"/>
</dbReference>
<evidence type="ECO:0000256" key="2">
    <source>
        <dbReference type="ARBA" id="ARBA00023125"/>
    </source>
</evidence>
<dbReference type="InterPro" id="IPR016032">
    <property type="entry name" value="Sig_transdc_resp-reg_C-effctor"/>
</dbReference>
<dbReference type="CDD" id="cd06170">
    <property type="entry name" value="LuxR_C_like"/>
    <property type="match status" value="1"/>
</dbReference>
<dbReference type="PROSITE" id="PS50043">
    <property type="entry name" value="HTH_LUXR_2"/>
    <property type="match status" value="1"/>
</dbReference>
<dbReference type="GO" id="GO:0006355">
    <property type="term" value="P:regulation of DNA-templated transcription"/>
    <property type="evidence" value="ECO:0007669"/>
    <property type="project" value="InterPro"/>
</dbReference>
<dbReference type="Pfam" id="PF00196">
    <property type="entry name" value="GerE"/>
    <property type="match status" value="1"/>
</dbReference>
<dbReference type="RefSeq" id="WP_353711459.1">
    <property type="nucleotide sequence ID" value="NZ_CP159279.1"/>
</dbReference>
<dbReference type="PROSITE" id="PS00622">
    <property type="entry name" value="HTH_LUXR_1"/>
    <property type="match status" value="1"/>
</dbReference>
<name>A0AAU8ENE5_9MICC</name>
<dbReference type="AlphaFoldDB" id="A0AAU8ENE5"/>
<accession>A0AAU8ENE5</accession>
<dbReference type="PANTHER" id="PTHR44688:SF16">
    <property type="entry name" value="DNA-BINDING TRANSCRIPTIONAL ACTIVATOR DEVR_DOSR"/>
    <property type="match status" value="1"/>
</dbReference>
<evidence type="ECO:0000259" key="4">
    <source>
        <dbReference type="PROSITE" id="PS50043"/>
    </source>
</evidence>
<evidence type="ECO:0000256" key="1">
    <source>
        <dbReference type="ARBA" id="ARBA00023015"/>
    </source>
</evidence>
<dbReference type="PRINTS" id="PR00038">
    <property type="entry name" value="HTHLUXR"/>
</dbReference>
<dbReference type="GO" id="GO:0003677">
    <property type="term" value="F:DNA binding"/>
    <property type="evidence" value="ECO:0007669"/>
    <property type="project" value="UniProtKB-KW"/>
</dbReference>
<dbReference type="Gene3D" id="1.10.10.10">
    <property type="entry name" value="Winged helix-like DNA-binding domain superfamily/Winged helix DNA-binding domain"/>
    <property type="match status" value="1"/>
</dbReference>
<proteinExistence type="predicted"/>
<dbReference type="InterPro" id="IPR000792">
    <property type="entry name" value="Tscrpt_reg_LuxR_C"/>
</dbReference>
<organism evidence="5">
    <name type="scientific">Arthrobacter sp. K5</name>
    <dbReference type="NCBI Taxonomy" id="2839623"/>
    <lineage>
        <taxon>Bacteria</taxon>
        <taxon>Bacillati</taxon>
        <taxon>Actinomycetota</taxon>
        <taxon>Actinomycetes</taxon>
        <taxon>Micrococcales</taxon>
        <taxon>Micrococcaceae</taxon>
        <taxon>Arthrobacter</taxon>
    </lineage>
</organism>
<dbReference type="SUPFAM" id="SSF46894">
    <property type="entry name" value="C-terminal effector domain of the bipartite response regulators"/>
    <property type="match status" value="1"/>
</dbReference>
<feature type="domain" description="HTH luxR-type" evidence="4">
    <location>
        <begin position="494"/>
        <end position="559"/>
    </location>
</feature>
<keyword evidence="3" id="KW-0804">Transcription</keyword>
<dbReference type="InterPro" id="IPR036388">
    <property type="entry name" value="WH-like_DNA-bd_sf"/>
</dbReference>
<gene>
    <name evidence="5" type="ORF">ABRP34_19705</name>
</gene>
<protein>
    <submittedName>
        <fullName evidence="5">LuxR C-terminal-related transcriptional regulator</fullName>
    </submittedName>
</protein>
<dbReference type="Gene3D" id="1.25.40.10">
    <property type="entry name" value="Tetratricopeptide repeat domain"/>
    <property type="match status" value="1"/>
</dbReference>
<sequence>MSSLAEGREAYAERRWPDAVGQYTDADRDAELPAGDLEQLATSVILTGRASEGVDILARAHLKYLADGDYPAAGRCAAWTGMNLMLLGEPARGAGWLARARRIVEDLPEPCPFEGLLSVPAGLGALYQGDGAAAAEAFTRAADLGRERGDADSAALGTLGLGQARILLGQLDDGLALLDEAMVAITVGEISPVPAGIIYCAVIETCHLAFDLHRAHEWTRALDRWCDAQQNLVFFSGQCQMHRAELYRLHGAWAEALDAAKTAQDLAFQGDRMATYGGFYQEGEIHRLRGDFAAAETAYLKAQETGFPPQPGLALLRLAQGRPDQARTLLRQAMDGAGPDYRRLMLAADVEIELAAGDAPAARSAMEELGSLRASIDMPMLHALAEQSEAAVLFHDGDPQAALILLRRAWSRWLGLDAPFEAARCRALLASLCAALGDEESAHLEREAAKAVFAELGAVPALSALEQSVSEQSVPDAPGARTVPVPAAKYDAGHSPEAGPLTARETEVIRLVADGLSNRDIAVELFISEKTVARHLSNIFTKLGLTSRSAATAYAYRHGLA</sequence>